<protein>
    <submittedName>
        <fullName evidence="1">Uncharacterized protein</fullName>
    </submittedName>
</protein>
<reference evidence="1 2" key="1">
    <citation type="submission" date="2019-08" db="EMBL/GenBank/DDBJ databases">
        <authorList>
            <person name="Peeters C."/>
        </authorList>
    </citation>
    <scope>NUCLEOTIDE SEQUENCE [LARGE SCALE GENOMIC DNA]</scope>
    <source>
        <strain evidence="1 2">LMG 31117</strain>
    </source>
</reference>
<dbReference type="Proteomes" id="UP000383122">
    <property type="component" value="Unassembled WGS sequence"/>
</dbReference>
<proteinExistence type="predicted"/>
<dbReference type="EMBL" id="CABPSP010000036">
    <property type="protein sequence ID" value="VVE76561.1"/>
    <property type="molecule type" value="Genomic_DNA"/>
</dbReference>
<dbReference type="AlphaFoldDB" id="A0A5E5ARW5"/>
<evidence type="ECO:0000313" key="2">
    <source>
        <dbReference type="Proteomes" id="UP000383122"/>
    </source>
</evidence>
<keyword evidence="2" id="KW-1185">Reference proteome</keyword>
<evidence type="ECO:0000313" key="1">
    <source>
        <dbReference type="EMBL" id="VVE76561.1"/>
    </source>
</evidence>
<organism evidence="1 2">
    <name type="scientific">Pandoraea anapnoica</name>
    <dbReference type="NCBI Taxonomy" id="2508301"/>
    <lineage>
        <taxon>Bacteria</taxon>
        <taxon>Pseudomonadati</taxon>
        <taxon>Pseudomonadota</taxon>
        <taxon>Betaproteobacteria</taxon>
        <taxon>Burkholderiales</taxon>
        <taxon>Burkholderiaceae</taxon>
        <taxon>Pandoraea</taxon>
    </lineage>
</organism>
<accession>A0A5E5ARW5</accession>
<gene>
    <name evidence="1" type="ORF">PAN31117_05422</name>
</gene>
<name>A0A5E5ARW5_9BURK</name>
<sequence length="66" mass="6999">MRVKMPRPSGTIASPCLSRSNAFTPRIDLPRYSMSPSAHGNNPVIAFMVVVLPAPFAPMSVTSSPG</sequence>